<evidence type="ECO:0000313" key="3">
    <source>
        <dbReference type="EMBL" id="CAH0393744.1"/>
    </source>
</evidence>
<dbReference type="Pfam" id="PF10545">
    <property type="entry name" value="MADF_DNA_bdg"/>
    <property type="match status" value="1"/>
</dbReference>
<name>A0A9P0F8I3_BEMTA</name>
<dbReference type="PANTHER" id="PTHR21505">
    <property type="entry name" value="MADF DOMAIN-CONTAINING PROTEIN-RELATED"/>
    <property type="match status" value="1"/>
</dbReference>
<dbReference type="PANTHER" id="PTHR21505:SF8">
    <property type="entry name" value="DPT-YFP REPRESSOR BY OVEREXPRESSION, ISOFORM D-RELATED"/>
    <property type="match status" value="1"/>
</dbReference>
<feature type="compositionally biased region" description="Polar residues" evidence="1">
    <location>
        <begin position="261"/>
        <end position="271"/>
    </location>
</feature>
<feature type="region of interest" description="Disordered" evidence="1">
    <location>
        <begin position="250"/>
        <end position="274"/>
    </location>
</feature>
<evidence type="ECO:0000259" key="2">
    <source>
        <dbReference type="PROSITE" id="PS51029"/>
    </source>
</evidence>
<gene>
    <name evidence="3" type="ORF">BEMITA_LOCUS12107</name>
</gene>
<dbReference type="Proteomes" id="UP001152759">
    <property type="component" value="Chromosome 7"/>
</dbReference>
<keyword evidence="4" id="KW-1185">Reference proteome</keyword>
<reference evidence="3" key="1">
    <citation type="submission" date="2021-12" db="EMBL/GenBank/DDBJ databases">
        <authorList>
            <person name="King R."/>
        </authorList>
    </citation>
    <scope>NUCLEOTIDE SEQUENCE</scope>
</reference>
<organism evidence="3 4">
    <name type="scientific">Bemisia tabaci</name>
    <name type="common">Sweetpotato whitefly</name>
    <name type="synonym">Aleurodes tabaci</name>
    <dbReference type="NCBI Taxonomy" id="7038"/>
    <lineage>
        <taxon>Eukaryota</taxon>
        <taxon>Metazoa</taxon>
        <taxon>Ecdysozoa</taxon>
        <taxon>Arthropoda</taxon>
        <taxon>Hexapoda</taxon>
        <taxon>Insecta</taxon>
        <taxon>Pterygota</taxon>
        <taxon>Neoptera</taxon>
        <taxon>Paraneoptera</taxon>
        <taxon>Hemiptera</taxon>
        <taxon>Sternorrhyncha</taxon>
        <taxon>Aleyrodoidea</taxon>
        <taxon>Aleyrodidae</taxon>
        <taxon>Aleyrodinae</taxon>
        <taxon>Bemisia</taxon>
    </lineage>
</organism>
<dbReference type="KEGG" id="btab:109039746"/>
<sequence>MDKRWSTADIFKVLDHLEKYPILWDTCHADRKDRFLREEALRDLIGDLENEDGFPAIDSVNTLKVKLKSIKDTYSSEMKKVLSFPVKEGRDYTPKLIWFHRADSFWRDSITRKQCLSRLSLKKKSEQCVPIENSHEDSEFLENPFIENYEPPRKIRVQAVQPDTTPAEKSSEDASNEFDEYDYFGKIVAITLKKLDQEDAWKAEDEISQILRKYKRGKKQIFTDFAEVSPEELLSVQCTSDYSSSCDSHSANLGNAPKVSNRCSENKNAQSAKRPHIRIIKAVPADVRKLNQRFNFLPKQ</sequence>
<dbReference type="AlphaFoldDB" id="A0A9P0F8I3"/>
<evidence type="ECO:0000313" key="4">
    <source>
        <dbReference type="Proteomes" id="UP001152759"/>
    </source>
</evidence>
<protein>
    <recommendedName>
        <fullName evidence="2">MADF domain-containing protein</fullName>
    </recommendedName>
</protein>
<accession>A0A9P0F8I3</accession>
<dbReference type="InterPro" id="IPR006578">
    <property type="entry name" value="MADF-dom"/>
</dbReference>
<feature type="domain" description="MADF" evidence="2">
    <location>
        <begin position="12"/>
        <end position="111"/>
    </location>
</feature>
<dbReference type="PROSITE" id="PS51029">
    <property type="entry name" value="MADF"/>
    <property type="match status" value="1"/>
</dbReference>
<dbReference type="EMBL" id="OU963868">
    <property type="protein sequence ID" value="CAH0393744.1"/>
    <property type="molecule type" value="Genomic_DNA"/>
</dbReference>
<evidence type="ECO:0000256" key="1">
    <source>
        <dbReference type="SAM" id="MobiDB-lite"/>
    </source>
</evidence>
<proteinExistence type="predicted"/>